<evidence type="ECO:0000256" key="2">
    <source>
        <dbReference type="PIRSR" id="PIRSR600246-2"/>
    </source>
</evidence>
<dbReference type="SUPFAM" id="SSF56235">
    <property type="entry name" value="N-terminal nucleophile aminohydrolases (Ntn hydrolases)"/>
    <property type="match status" value="1"/>
</dbReference>
<evidence type="ECO:0000256" key="1">
    <source>
        <dbReference type="PIRSR" id="PIRSR600246-1"/>
    </source>
</evidence>
<dbReference type="EMBL" id="CP094358">
    <property type="protein sequence ID" value="UOB18092.1"/>
    <property type="molecule type" value="Genomic_DNA"/>
</dbReference>
<reference evidence="4" key="1">
    <citation type="submission" date="2022-03" db="EMBL/GenBank/DDBJ databases">
        <title>Description of Abyssus ytuae gen. nov., sp. nov., a novel member of the family Flavobacteriaceae isolated from the sediment of Mariana Trench.</title>
        <authorList>
            <person name="Zhang J."/>
            <person name="Xu X."/>
        </authorList>
    </citation>
    <scope>NUCLEOTIDE SEQUENCE</scope>
    <source>
        <strain evidence="4">MT3330</strain>
    </source>
</reference>
<keyword evidence="5" id="KW-1185">Reference proteome</keyword>
<dbReference type="FunFam" id="3.60.20.30:FF:000005">
    <property type="entry name" value="N(4)-(Beta-N-acetylglucosaminyl)-L-asparaginase"/>
    <property type="match status" value="1"/>
</dbReference>
<dbReference type="PANTHER" id="PTHR10188">
    <property type="entry name" value="L-ASPARAGINASE"/>
    <property type="match status" value="1"/>
</dbReference>
<organism evidence="4 5">
    <name type="scientific">Abyssalbus ytuae</name>
    <dbReference type="NCBI Taxonomy" id="2926907"/>
    <lineage>
        <taxon>Bacteria</taxon>
        <taxon>Pseudomonadati</taxon>
        <taxon>Bacteroidota</taxon>
        <taxon>Flavobacteriia</taxon>
        <taxon>Flavobacteriales</taxon>
        <taxon>Flavobacteriaceae</taxon>
        <taxon>Abyssalbus</taxon>
    </lineage>
</organism>
<dbReference type="InterPro" id="IPR029055">
    <property type="entry name" value="Ntn_hydrolases_N"/>
</dbReference>
<feature type="binding site" evidence="2">
    <location>
        <begin position="220"/>
        <end position="223"/>
    </location>
    <ligand>
        <name>substrate</name>
    </ligand>
</feature>
<dbReference type="Gene3D" id="3.60.20.30">
    <property type="entry name" value="(Glycosyl)asparaginase"/>
    <property type="match status" value="1"/>
</dbReference>
<evidence type="ECO:0000313" key="4">
    <source>
        <dbReference type="EMBL" id="UOB18092.1"/>
    </source>
</evidence>
<protein>
    <submittedName>
        <fullName evidence="4">N(4)-(Beta-N-acetylglucosaminyl)-L-asparaginase</fullName>
    </submittedName>
</protein>
<dbReference type="PANTHER" id="PTHR10188:SF6">
    <property type="entry name" value="N(4)-(BETA-N-ACETYLGLUCOSAMINYL)-L-ASPARAGINASE"/>
    <property type="match status" value="1"/>
</dbReference>
<accession>A0A9E6ZLP1</accession>
<dbReference type="InterPro" id="IPR000246">
    <property type="entry name" value="Peptidase_T2"/>
</dbReference>
<dbReference type="GO" id="GO:0016811">
    <property type="term" value="F:hydrolase activity, acting on carbon-nitrogen (but not peptide) bonds, in linear amides"/>
    <property type="evidence" value="ECO:0007669"/>
    <property type="project" value="UniProtKB-ARBA"/>
</dbReference>
<feature type="binding site" evidence="2">
    <location>
        <begin position="243"/>
        <end position="246"/>
    </location>
    <ligand>
        <name>substrate</name>
    </ligand>
</feature>
<dbReference type="GO" id="GO:0005737">
    <property type="term" value="C:cytoplasm"/>
    <property type="evidence" value="ECO:0007669"/>
    <property type="project" value="TreeGrafter"/>
</dbReference>
<gene>
    <name evidence="4" type="ORF">MQE35_02045</name>
</gene>
<feature type="active site" description="Nucleophile" evidence="1">
    <location>
        <position position="192"/>
    </location>
</feature>
<dbReference type="RefSeq" id="WP_255844044.1">
    <property type="nucleotide sequence ID" value="NZ_CP094358.1"/>
</dbReference>
<evidence type="ECO:0000256" key="3">
    <source>
        <dbReference type="PIRSR" id="PIRSR600246-3"/>
    </source>
</evidence>
<proteinExistence type="predicted"/>
<sequence length="338" mass="36764">MITTLKYYYRLLPVILITACNTTQTSEKGQKAGEVKEETKEAVKPIVISTWNHGLPANEEAWKILSKGGKALDAVEQGVRTAEADPANHTVGIGGFPDREGNVTLDACIMDYQSNCGSVAFLQNIKHPISVARKVMEKTPHVMLTGEGALQFAIQQGFKEENLLTPESKKAYEEWLQQSDYTPVVNIENHDTISMLAIDQEGNISGACTTSGAAWKMYGRVGDSPIIGAGLFLDNEVGGAAATGLGEAIIRTAGSAMVVELMRQGKSPVQACKEVVERIREKHKNHKDMEYLQVGFIAINKQGEYGGYSLRSGFNYAVCDSKKGNRLEDAGFKLSAEN</sequence>
<dbReference type="Pfam" id="PF01112">
    <property type="entry name" value="Asparaginase_2"/>
    <property type="match status" value="1"/>
</dbReference>
<name>A0A9E6ZLP1_9FLAO</name>
<dbReference type="Proteomes" id="UP000831290">
    <property type="component" value="Chromosome"/>
</dbReference>
<evidence type="ECO:0000313" key="5">
    <source>
        <dbReference type="Proteomes" id="UP000831290"/>
    </source>
</evidence>
<dbReference type="KEGG" id="fbm:MQE35_02045"/>
<feature type="site" description="Cleavage; by autolysis" evidence="3">
    <location>
        <begin position="191"/>
        <end position="192"/>
    </location>
</feature>
<dbReference type="CDD" id="cd04513">
    <property type="entry name" value="Glycosylasparaginase"/>
    <property type="match status" value="1"/>
</dbReference>
<dbReference type="AlphaFoldDB" id="A0A9E6ZLP1"/>